<evidence type="ECO:0000256" key="8">
    <source>
        <dbReference type="ARBA" id="ARBA00022982"/>
    </source>
</evidence>
<dbReference type="GO" id="GO:0046872">
    <property type="term" value="F:metal ion binding"/>
    <property type="evidence" value="ECO:0007669"/>
    <property type="project" value="UniProtKB-KW"/>
</dbReference>
<comment type="cofactor">
    <cofactor evidence="1">
        <name>heme b</name>
        <dbReference type="ChEBI" id="CHEBI:60344"/>
    </cofactor>
</comment>
<gene>
    <name evidence="16" type="ORF">GGE31_004635</name>
    <name evidence="15" type="ORF">GGE33_004690</name>
    <name evidence="17" type="ORF">GGE35_004558</name>
</gene>
<dbReference type="PANTHER" id="PTHR30529:SF6">
    <property type="entry name" value="BLL0291 PROTEIN"/>
    <property type="match status" value="1"/>
</dbReference>
<evidence type="ECO:0000313" key="17">
    <source>
        <dbReference type="EMBL" id="MBB4448712.1"/>
    </source>
</evidence>
<evidence type="ECO:0000256" key="7">
    <source>
        <dbReference type="ARBA" id="ARBA00022723"/>
    </source>
</evidence>
<evidence type="ECO:0000256" key="12">
    <source>
        <dbReference type="ARBA" id="ARBA00037975"/>
    </source>
</evidence>
<evidence type="ECO:0000256" key="2">
    <source>
        <dbReference type="ARBA" id="ARBA00004651"/>
    </source>
</evidence>
<keyword evidence="8" id="KW-0249">Electron transport</keyword>
<proteinExistence type="inferred from homology"/>
<dbReference type="PANTHER" id="PTHR30529">
    <property type="entry name" value="CYTOCHROME B561"/>
    <property type="match status" value="1"/>
</dbReference>
<dbReference type="SUPFAM" id="SSF81342">
    <property type="entry name" value="Transmembrane di-heme cytochromes"/>
    <property type="match status" value="1"/>
</dbReference>
<feature type="transmembrane region" description="Helical" evidence="13">
    <location>
        <begin position="97"/>
        <end position="116"/>
    </location>
</feature>
<dbReference type="InterPro" id="IPR052168">
    <property type="entry name" value="Cytochrome_b561_oxidase"/>
</dbReference>
<keyword evidence="7" id="KW-0479">Metal-binding</keyword>
<evidence type="ECO:0000256" key="10">
    <source>
        <dbReference type="ARBA" id="ARBA00023004"/>
    </source>
</evidence>
<dbReference type="Pfam" id="PF01292">
    <property type="entry name" value="Ni_hydr_CYTB"/>
    <property type="match status" value="1"/>
</dbReference>
<feature type="transmembrane region" description="Helical" evidence="13">
    <location>
        <begin position="131"/>
        <end position="151"/>
    </location>
</feature>
<dbReference type="EMBL" id="JACIGW010000007">
    <property type="protein sequence ID" value="MBB4350916.1"/>
    <property type="molecule type" value="Genomic_DNA"/>
</dbReference>
<comment type="subcellular location">
    <subcellularLocation>
        <location evidence="2">Cell membrane</location>
        <topology evidence="2">Multi-pass membrane protein</topology>
    </subcellularLocation>
</comment>
<dbReference type="EMBL" id="JACIHM010000008">
    <property type="protein sequence ID" value="MBB4448712.1"/>
    <property type="molecule type" value="Genomic_DNA"/>
</dbReference>
<feature type="domain" description="Cytochrome b561 bacterial/Ni-hydrogenase" evidence="14">
    <location>
        <begin position="5"/>
        <end position="162"/>
    </location>
</feature>
<dbReference type="InterPro" id="IPR011577">
    <property type="entry name" value="Cyt_b561_bac/Ni-Hgenase"/>
</dbReference>
<dbReference type="Proteomes" id="UP000524535">
    <property type="component" value="Unassembled WGS sequence"/>
</dbReference>
<protein>
    <submittedName>
        <fullName evidence="17">Cytochrome b561</fullName>
    </submittedName>
</protein>
<dbReference type="EMBL" id="JACIGY010000008">
    <property type="protein sequence ID" value="MBB4414097.1"/>
    <property type="molecule type" value="Genomic_DNA"/>
</dbReference>
<evidence type="ECO:0000256" key="1">
    <source>
        <dbReference type="ARBA" id="ARBA00001970"/>
    </source>
</evidence>
<keyword evidence="3" id="KW-0813">Transport</keyword>
<reference evidence="18 19" key="1">
    <citation type="submission" date="2020-08" db="EMBL/GenBank/DDBJ databases">
        <title>Genomic Encyclopedia of Type Strains, Phase IV (KMG-V): Genome sequencing to study the core and pangenomes of soil and plant-associated prokaryotes.</title>
        <authorList>
            <person name="Whitman W."/>
        </authorList>
    </citation>
    <scope>NUCLEOTIDE SEQUENCE [LARGE SCALE GENOMIC DNA]</scope>
    <source>
        <strain evidence="16 19">SEMIA 444</strain>
        <strain evidence="15 18">SEMIA 448</strain>
        <strain evidence="17 20">SEMIA 452</strain>
    </source>
</reference>
<evidence type="ECO:0000313" key="15">
    <source>
        <dbReference type="EMBL" id="MBB4350916.1"/>
    </source>
</evidence>
<feature type="transmembrane region" description="Helical" evidence="13">
    <location>
        <begin position="12"/>
        <end position="33"/>
    </location>
</feature>
<keyword evidence="11 13" id="KW-0472">Membrane</keyword>
<evidence type="ECO:0000256" key="6">
    <source>
        <dbReference type="ARBA" id="ARBA00022692"/>
    </source>
</evidence>
<evidence type="ECO:0000256" key="4">
    <source>
        <dbReference type="ARBA" id="ARBA00022475"/>
    </source>
</evidence>
<dbReference type="Gene3D" id="1.20.950.20">
    <property type="entry name" value="Transmembrane di-heme cytochromes, Chain C"/>
    <property type="match status" value="1"/>
</dbReference>
<dbReference type="InterPro" id="IPR016174">
    <property type="entry name" value="Di-haem_cyt_TM"/>
</dbReference>
<keyword evidence="5" id="KW-0349">Heme</keyword>
<evidence type="ECO:0000256" key="11">
    <source>
        <dbReference type="ARBA" id="ARBA00023136"/>
    </source>
</evidence>
<evidence type="ECO:0000259" key="14">
    <source>
        <dbReference type="Pfam" id="PF01292"/>
    </source>
</evidence>
<dbReference type="GO" id="GO:0005886">
    <property type="term" value="C:plasma membrane"/>
    <property type="evidence" value="ECO:0007669"/>
    <property type="project" value="UniProtKB-SubCell"/>
</dbReference>
<keyword evidence="6 13" id="KW-0812">Transmembrane</keyword>
<comment type="caution">
    <text evidence="17">The sequence shown here is derived from an EMBL/GenBank/DDBJ whole genome shotgun (WGS) entry which is preliminary data.</text>
</comment>
<accession>A0A7W6V4F4</accession>
<evidence type="ECO:0000313" key="18">
    <source>
        <dbReference type="Proteomes" id="UP000520770"/>
    </source>
</evidence>
<evidence type="ECO:0000313" key="20">
    <source>
        <dbReference type="Proteomes" id="UP000576087"/>
    </source>
</evidence>
<comment type="similarity">
    <text evidence="12">Belongs to the cytochrome b561 family.</text>
</comment>
<name>A0A7W6V4F4_9HYPH</name>
<evidence type="ECO:0000256" key="3">
    <source>
        <dbReference type="ARBA" id="ARBA00022448"/>
    </source>
</evidence>
<evidence type="ECO:0000313" key="19">
    <source>
        <dbReference type="Proteomes" id="UP000524535"/>
    </source>
</evidence>
<dbReference type="GO" id="GO:0022904">
    <property type="term" value="P:respiratory electron transport chain"/>
    <property type="evidence" value="ECO:0007669"/>
    <property type="project" value="InterPro"/>
</dbReference>
<evidence type="ECO:0000313" key="16">
    <source>
        <dbReference type="EMBL" id="MBB4414097.1"/>
    </source>
</evidence>
<evidence type="ECO:0000256" key="13">
    <source>
        <dbReference type="SAM" id="Phobius"/>
    </source>
</evidence>
<dbReference type="GO" id="GO:0020037">
    <property type="term" value="F:heme binding"/>
    <property type="evidence" value="ECO:0007669"/>
    <property type="project" value="TreeGrafter"/>
</dbReference>
<sequence>MKTAFSVPQRILHWLMAVLILFNLLFSDAMTAFGELYFGDKPIPPDIMTSANIHAYVGIAILALALTRLCLRIATGAPPHPPEEPAFSRIVATITHWALYAMFIIMPLAGIGAFYFKNSMAAFAHIGWMKTVLWVLICLHILGVLVHQFYWKTNILRRMTSGRT</sequence>
<dbReference type="Proteomes" id="UP000576087">
    <property type="component" value="Unassembled WGS sequence"/>
</dbReference>
<keyword evidence="19" id="KW-1185">Reference proteome</keyword>
<organism evidence="17 20">
    <name type="scientific">Aliirhizobium cellulosilyticum</name>
    <dbReference type="NCBI Taxonomy" id="393664"/>
    <lineage>
        <taxon>Bacteria</taxon>
        <taxon>Pseudomonadati</taxon>
        <taxon>Pseudomonadota</taxon>
        <taxon>Alphaproteobacteria</taxon>
        <taxon>Hyphomicrobiales</taxon>
        <taxon>Rhizobiaceae</taxon>
        <taxon>Aliirhizobium</taxon>
    </lineage>
</organism>
<keyword evidence="10" id="KW-0408">Iron</keyword>
<dbReference type="RefSeq" id="WP_183828383.1">
    <property type="nucleotide sequence ID" value="NZ_JACIGW010000007.1"/>
</dbReference>
<feature type="transmembrane region" description="Helical" evidence="13">
    <location>
        <begin position="53"/>
        <end position="71"/>
    </location>
</feature>
<dbReference type="GO" id="GO:0009055">
    <property type="term" value="F:electron transfer activity"/>
    <property type="evidence" value="ECO:0007669"/>
    <property type="project" value="InterPro"/>
</dbReference>
<dbReference type="Proteomes" id="UP000520770">
    <property type="component" value="Unassembled WGS sequence"/>
</dbReference>
<keyword evidence="9 13" id="KW-1133">Transmembrane helix</keyword>
<keyword evidence="4" id="KW-1003">Cell membrane</keyword>
<dbReference type="AlphaFoldDB" id="A0A7W6V4F4"/>
<evidence type="ECO:0000256" key="5">
    <source>
        <dbReference type="ARBA" id="ARBA00022617"/>
    </source>
</evidence>
<evidence type="ECO:0000256" key="9">
    <source>
        <dbReference type="ARBA" id="ARBA00022989"/>
    </source>
</evidence>